<evidence type="ECO:0000256" key="4">
    <source>
        <dbReference type="ARBA" id="ARBA00018687"/>
    </source>
</evidence>
<dbReference type="Proteomes" id="UP001140453">
    <property type="component" value="Unassembled WGS sequence"/>
</dbReference>
<protein>
    <recommendedName>
        <fullName evidence="4">Structural maintenance of chromosomes protein 5</fullName>
    </recommendedName>
</protein>
<feature type="coiled-coil region" evidence="10">
    <location>
        <begin position="866"/>
        <end position="893"/>
    </location>
</feature>
<evidence type="ECO:0000256" key="3">
    <source>
        <dbReference type="ARBA" id="ARBA00010171"/>
    </source>
</evidence>
<feature type="domain" description="RecF/RecN/SMC N-terminal" evidence="12">
    <location>
        <begin position="105"/>
        <end position="1108"/>
    </location>
</feature>
<evidence type="ECO:0000313" key="13">
    <source>
        <dbReference type="EMBL" id="KAJ4386702.1"/>
    </source>
</evidence>
<evidence type="ECO:0000313" key="14">
    <source>
        <dbReference type="Proteomes" id="UP001140453"/>
    </source>
</evidence>
<evidence type="ECO:0000256" key="11">
    <source>
        <dbReference type="SAM" id="MobiDB-lite"/>
    </source>
</evidence>
<evidence type="ECO:0000256" key="1">
    <source>
        <dbReference type="ARBA" id="ARBA00004123"/>
    </source>
</evidence>
<evidence type="ECO:0000256" key="7">
    <source>
        <dbReference type="ARBA" id="ARBA00022840"/>
    </source>
</evidence>
<keyword evidence="14" id="KW-1185">Reference proteome</keyword>
<dbReference type="GO" id="GO:0030915">
    <property type="term" value="C:Smc5-Smc6 complex"/>
    <property type="evidence" value="ECO:0007669"/>
    <property type="project" value="TreeGrafter"/>
</dbReference>
<accession>A0A9W8YK72</accession>
<dbReference type="PANTHER" id="PTHR45916:SF1">
    <property type="entry name" value="STRUCTURAL MAINTENANCE OF CHROMOSOMES PROTEIN 5"/>
    <property type="match status" value="1"/>
</dbReference>
<comment type="similarity">
    <text evidence="3">Belongs to the SMC family. SMC5 subfamily.</text>
</comment>
<dbReference type="InterPro" id="IPR003395">
    <property type="entry name" value="RecF/RecN/SMC_N"/>
</dbReference>
<dbReference type="EMBL" id="JAPEVB010000006">
    <property type="protein sequence ID" value="KAJ4386702.1"/>
    <property type="molecule type" value="Genomic_DNA"/>
</dbReference>
<dbReference type="GO" id="GO:0000724">
    <property type="term" value="P:double-strand break repair via homologous recombination"/>
    <property type="evidence" value="ECO:0007669"/>
    <property type="project" value="TreeGrafter"/>
</dbReference>
<comment type="subcellular location">
    <subcellularLocation>
        <location evidence="2">Chromosome</location>
    </subcellularLocation>
    <subcellularLocation>
        <location evidence="1">Nucleus</location>
    </subcellularLocation>
</comment>
<sequence>MSSATKRRARSQIETGNDADVARYGDFDILSPAASEGSKRMRLRGGRGDTSHLELDEEDDQASGDDFHSFAANDDDDDVDASPPRTNGPASTNGASLTDFSPGAIVRVTIENFVTYERADFFPGPSLNMVIGPNGVGKSSLVCAICLGLGYPPAVLGRAGTVGEFVKHGKDHAIVELELQKRPQDRANYVIRLRINAENNERNFSMNGKSCTLKNIKSVMAKLRIQIDNLCQFLPQDKVAEFAGLEPIEKLNKTLMAAAPEEVVQQQQELKQMFSEQKELQRNLDTGAESLRSLQVRQQGLQADVERLKEREQIQKAVNDLSDARLIVHYNEERARYMQVKEEKKKAEQRHRRLEQENQPALENVNAKQTYKHEVERALKARIRQAQLTEAEADKSLHAVEKVKEDMQSLENKKILERESMDKKKKEVGQYRTKITQLEGQMESGKDIDTRFNAKEWSHKIRECAARVRDLEGKSRELENTRQEIRQRGTTKSTEARSIKQELESLNSQEGQKLAQLRRLDPEVARAYDWLQEHRSEFEKEVFGPAFLNCSMKDKRYSDHVQSGLQKDDLFCFTAQTRNDHRKLTDRLFNKLNAAVPIRTILADLSSFHPPLPKDHLSDLGIDGFALDFVEGPSPVLAMLCSEKKLHLTGVALSDINDEQFQRLSDGEKINSFATGKIYHRITRRREYGPGATSTITKNIQRGRWWTDEPVDTAAKAELEQRFRALQQEIAEIRQEFETVKAEQEEVDEQVTEAKQEKDKLEEDKATLQREHTKWSRLPDEIDKVKRNLQRARDDLEEARKRLLKYDDQIDEVALEQAKLVLQHHRSLRALKEANCAVLEAQTRQIEASSDLDALKERSSGIARMLDEERSKVNELDRQLKLVKEEAQRAQRAAIGPLTNEEGETDQERLDLLRELADGQTMDSITGDIESEKAKLELIHHADPGVLRDFEDRARKIERAQAEMATRQASLIQLEERIQELRAKWEPALDDIIRRINDAFSYNFEQINCAGEVGVHKDEDFEKWAIEIKVKFRENETLQVLDQHRQSGGERAVSTIFYLMSLQAMAQSPFRVVDEINQGMDPRNERMVHERMVEIACHEHTSQYFLITPKLLGGLRYDERMKVLCVVGGEHMPREGGKMDLSKVVKLKKRLMASVGT</sequence>
<dbReference type="SUPFAM" id="SSF52540">
    <property type="entry name" value="P-loop containing nucleoside triphosphate hydrolases"/>
    <property type="match status" value="2"/>
</dbReference>
<organism evidence="13 14">
    <name type="scientific">Gnomoniopsis smithogilvyi</name>
    <dbReference type="NCBI Taxonomy" id="1191159"/>
    <lineage>
        <taxon>Eukaryota</taxon>
        <taxon>Fungi</taxon>
        <taxon>Dikarya</taxon>
        <taxon>Ascomycota</taxon>
        <taxon>Pezizomycotina</taxon>
        <taxon>Sordariomycetes</taxon>
        <taxon>Sordariomycetidae</taxon>
        <taxon>Diaporthales</taxon>
        <taxon>Gnomoniaceae</taxon>
        <taxon>Gnomoniopsis</taxon>
    </lineage>
</organism>
<keyword evidence="6" id="KW-0547">Nucleotide-binding</keyword>
<evidence type="ECO:0000256" key="6">
    <source>
        <dbReference type="ARBA" id="ARBA00022741"/>
    </source>
</evidence>
<keyword evidence="7" id="KW-0067">ATP-binding</keyword>
<dbReference type="Pfam" id="PF02463">
    <property type="entry name" value="SMC_N"/>
    <property type="match status" value="1"/>
</dbReference>
<evidence type="ECO:0000256" key="8">
    <source>
        <dbReference type="ARBA" id="ARBA00023054"/>
    </source>
</evidence>
<name>A0A9W8YK72_9PEZI</name>
<feature type="compositionally biased region" description="Basic residues" evidence="11">
    <location>
        <begin position="1"/>
        <end position="10"/>
    </location>
</feature>
<feature type="coiled-coil region" evidence="10">
    <location>
        <begin position="263"/>
        <end position="364"/>
    </location>
</feature>
<feature type="coiled-coil region" evidence="10">
    <location>
        <begin position="957"/>
        <end position="984"/>
    </location>
</feature>
<keyword evidence="5" id="KW-0158">Chromosome</keyword>
<reference evidence="13" key="1">
    <citation type="submission" date="2022-10" db="EMBL/GenBank/DDBJ databases">
        <title>Tapping the CABI collections for fungal endophytes: first genome assemblies for Collariella, Neodidymelliopsis, Ascochyta clinopodiicola, Didymella pomorum, Didymosphaeria variabile, Neocosmospora piperis and Neocucurbitaria cava.</title>
        <authorList>
            <person name="Hill R."/>
        </authorList>
    </citation>
    <scope>NUCLEOTIDE SEQUENCE</scope>
    <source>
        <strain evidence="13">IMI 355082</strain>
    </source>
</reference>
<dbReference type="OrthoDB" id="10254973at2759"/>
<dbReference type="GO" id="GO:0003697">
    <property type="term" value="F:single-stranded DNA binding"/>
    <property type="evidence" value="ECO:0007669"/>
    <property type="project" value="TreeGrafter"/>
</dbReference>
<gene>
    <name evidence="13" type="primary">SMC5</name>
    <name evidence="13" type="ORF">N0V93_009600</name>
</gene>
<proteinExistence type="inferred from homology"/>
<evidence type="ECO:0000256" key="2">
    <source>
        <dbReference type="ARBA" id="ARBA00004286"/>
    </source>
</evidence>
<evidence type="ECO:0000256" key="5">
    <source>
        <dbReference type="ARBA" id="ARBA00022454"/>
    </source>
</evidence>
<feature type="region of interest" description="Disordered" evidence="11">
    <location>
        <begin position="1"/>
        <end position="98"/>
    </location>
</feature>
<comment type="caution">
    <text evidence="13">The sequence shown here is derived from an EMBL/GenBank/DDBJ whole genome shotgun (WGS) entry which is preliminary data.</text>
</comment>
<evidence type="ECO:0000256" key="10">
    <source>
        <dbReference type="SAM" id="Coils"/>
    </source>
</evidence>
<dbReference type="GO" id="GO:0005634">
    <property type="term" value="C:nucleus"/>
    <property type="evidence" value="ECO:0007669"/>
    <property type="project" value="UniProtKB-SubCell"/>
</dbReference>
<feature type="region of interest" description="Disordered" evidence="11">
    <location>
        <begin position="752"/>
        <end position="772"/>
    </location>
</feature>
<evidence type="ECO:0000259" key="12">
    <source>
        <dbReference type="Pfam" id="PF02463"/>
    </source>
</evidence>
<evidence type="ECO:0000256" key="9">
    <source>
        <dbReference type="ARBA" id="ARBA00023242"/>
    </source>
</evidence>
<keyword evidence="8 10" id="KW-0175">Coiled coil</keyword>
<dbReference type="FunFam" id="3.40.50.300:FF:001301">
    <property type="entry name" value="Structural maintenance of chromosomes 5"/>
    <property type="match status" value="1"/>
</dbReference>
<dbReference type="PANTHER" id="PTHR45916">
    <property type="entry name" value="STRUCTURAL MAINTENANCE OF CHROMOSOMES PROTEIN 5"/>
    <property type="match status" value="1"/>
</dbReference>
<keyword evidence="9" id="KW-0539">Nucleus</keyword>
<feature type="region of interest" description="Disordered" evidence="11">
    <location>
        <begin position="479"/>
        <end position="498"/>
    </location>
</feature>
<dbReference type="InterPro" id="IPR027417">
    <property type="entry name" value="P-loop_NTPase"/>
</dbReference>
<dbReference type="Gene3D" id="6.10.250.3110">
    <property type="match status" value="1"/>
</dbReference>
<dbReference type="Gene3D" id="3.40.50.300">
    <property type="entry name" value="P-loop containing nucleotide triphosphate hydrolases"/>
    <property type="match status" value="2"/>
</dbReference>
<dbReference type="GO" id="GO:0005524">
    <property type="term" value="F:ATP binding"/>
    <property type="evidence" value="ECO:0007669"/>
    <property type="project" value="UniProtKB-KW"/>
</dbReference>
<dbReference type="AlphaFoldDB" id="A0A9W8YK72"/>
<feature type="compositionally biased region" description="Polar residues" evidence="11">
    <location>
        <begin position="84"/>
        <end position="98"/>
    </location>
</feature>